<reference evidence="1" key="1">
    <citation type="submission" date="2020-03" db="EMBL/GenBank/DDBJ databases">
        <title>Castanea mollissima Vanexum genome sequencing.</title>
        <authorList>
            <person name="Staton M."/>
        </authorList>
    </citation>
    <scope>NUCLEOTIDE SEQUENCE</scope>
    <source>
        <tissue evidence="1">Leaf</tissue>
    </source>
</reference>
<organism evidence="1 2">
    <name type="scientific">Castanea mollissima</name>
    <name type="common">Chinese chestnut</name>
    <dbReference type="NCBI Taxonomy" id="60419"/>
    <lineage>
        <taxon>Eukaryota</taxon>
        <taxon>Viridiplantae</taxon>
        <taxon>Streptophyta</taxon>
        <taxon>Embryophyta</taxon>
        <taxon>Tracheophyta</taxon>
        <taxon>Spermatophyta</taxon>
        <taxon>Magnoliopsida</taxon>
        <taxon>eudicotyledons</taxon>
        <taxon>Gunneridae</taxon>
        <taxon>Pentapetalae</taxon>
        <taxon>rosids</taxon>
        <taxon>fabids</taxon>
        <taxon>Fagales</taxon>
        <taxon>Fagaceae</taxon>
        <taxon>Castanea</taxon>
    </lineage>
</organism>
<dbReference type="OrthoDB" id="1738223at2759"/>
<proteinExistence type="predicted"/>
<dbReference type="AlphaFoldDB" id="A0A8J4QCB3"/>
<gene>
    <name evidence="1" type="ORF">CMV_026124</name>
</gene>
<dbReference type="Gene3D" id="3.40.367.20">
    <property type="match status" value="1"/>
</dbReference>
<protein>
    <submittedName>
        <fullName evidence="1">Uncharacterized protein</fullName>
    </submittedName>
</protein>
<accession>A0A8J4QCB3</accession>
<sequence length="80" mass="9122">TPDLSAMHHDTSSDLKVVDTKLKNILEISNTSLEMRKVVVQLDIKPCSGPPGGNWERHTNPEKNWFLWRESGEEQYSEGN</sequence>
<dbReference type="Proteomes" id="UP000737018">
    <property type="component" value="Unassembled WGS sequence"/>
</dbReference>
<evidence type="ECO:0000313" key="2">
    <source>
        <dbReference type="Proteomes" id="UP000737018"/>
    </source>
</evidence>
<keyword evidence="2" id="KW-1185">Reference proteome</keyword>
<comment type="caution">
    <text evidence="1">The sequence shown here is derived from an EMBL/GenBank/DDBJ whole genome shotgun (WGS) entry which is preliminary data.</text>
</comment>
<name>A0A8J4QCB3_9ROSI</name>
<evidence type="ECO:0000313" key="1">
    <source>
        <dbReference type="EMBL" id="KAF3947793.1"/>
    </source>
</evidence>
<dbReference type="EMBL" id="JRKL02007399">
    <property type="protein sequence ID" value="KAF3947793.1"/>
    <property type="molecule type" value="Genomic_DNA"/>
</dbReference>
<feature type="non-terminal residue" evidence="1">
    <location>
        <position position="1"/>
    </location>
</feature>